<proteinExistence type="predicted"/>
<reference evidence="1 2" key="1">
    <citation type="journal article" date="2023" name="Life. Sci Alliance">
        <title>Evolutionary insights into 3D genome organization and epigenetic landscape of Vigna mungo.</title>
        <authorList>
            <person name="Junaid A."/>
            <person name="Singh B."/>
            <person name="Bhatia S."/>
        </authorList>
    </citation>
    <scope>NUCLEOTIDE SEQUENCE [LARGE SCALE GENOMIC DNA]</scope>
    <source>
        <strain evidence="1">Urdbean</strain>
    </source>
</reference>
<evidence type="ECO:0000313" key="1">
    <source>
        <dbReference type="EMBL" id="WVZ17211.1"/>
    </source>
</evidence>
<accession>A0AAQ3NY38</accession>
<organism evidence="1 2">
    <name type="scientific">Vigna mungo</name>
    <name type="common">Black gram</name>
    <name type="synonym">Phaseolus mungo</name>
    <dbReference type="NCBI Taxonomy" id="3915"/>
    <lineage>
        <taxon>Eukaryota</taxon>
        <taxon>Viridiplantae</taxon>
        <taxon>Streptophyta</taxon>
        <taxon>Embryophyta</taxon>
        <taxon>Tracheophyta</taxon>
        <taxon>Spermatophyta</taxon>
        <taxon>Magnoliopsida</taxon>
        <taxon>eudicotyledons</taxon>
        <taxon>Gunneridae</taxon>
        <taxon>Pentapetalae</taxon>
        <taxon>rosids</taxon>
        <taxon>fabids</taxon>
        <taxon>Fabales</taxon>
        <taxon>Fabaceae</taxon>
        <taxon>Papilionoideae</taxon>
        <taxon>50 kb inversion clade</taxon>
        <taxon>NPAAA clade</taxon>
        <taxon>indigoferoid/millettioid clade</taxon>
        <taxon>Phaseoleae</taxon>
        <taxon>Vigna</taxon>
    </lineage>
</organism>
<dbReference type="EMBL" id="CP144698">
    <property type="protein sequence ID" value="WVZ17211.1"/>
    <property type="molecule type" value="Genomic_DNA"/>
</dbReference>
<dbReference type="Proteomes" id="UP001374535">
    <property type="component" value="Chromosome 3"/>
</dbReference>
<gene>
    <name evidence="1" type="ORF">V8G54_010193</name>
</gene>
<sequence>MENERTRKFCFWCVNGEEEDMWVTLGLICKRFAQLELREVEEDDLQQRQHLGCGQIFVFYRSVCGFLVIDGEEDDLVVVDGATAATRLNLASGLLAGLIVVAGGGKQRVAIRDLQQRHMVDDYVVEIRRYCCWHDDDLTGARMKMQGITLGGGVRTKAESRWLVISMVVLLRCRAWVNRGLCDLDFGFYAKVMEVQQKGEDALVLAHDALERMAVGEDDGDDARWCVG</sequence>
<keyword evidence="2" id="KW-1185">Reference proteome</keyword>
<protein>
    <submittedName>
        <fullName evidence="1">Uncharacterized protein</fullName>
    </submittedName>
</protein>
<name>A0AAQ3NY38_VIGMU</name>
<evidence type="ECO:0000313" key="2">
    <source>
        <dbReference type="Proteomes" id="UP001374535"/>
    </source>
</evidence>
<dbReference type="AlphaFoldDB" id="A0AAQ3NY38"/>